<dbReference type="Proteomes" id="UP000288716">
    <property type="component" value="Unassembled WGS sequence"/>
</dbReference>
<dbReference type="Pfam" id="PF00450">
    <property type="entry name" value="Peptidase_S10"/>
    <property type="match status" value="1"/>
</dbReference>
<evidence type="ECO:0000313" key="8">
    <source>
        <dbReference type="Proteomes" id="UP000288716"/>
    </source>
</evidence>
<dbReference type="AlphaFoldDB" id="A0A443RTV2"/>
<feature type="non-terminal residue" evidence="7">
    <location>
        <position position="1"/>
    </location>
</feature>
<keyword evidence="8" id="KW-1185">Reference proteome</keyword>
<accession>A0A443RTV2</accession>
<evidence type="ECO:0000256" key="3">
    <source>
        <dbReference type="ARBA" id="ARBA00022670"/>
    </source>
</evidence>
<comment type="caution">
    <text evidence="7">The sequence shown here is derived from an EMBL/GenBank/DDBJ whole genome shotgun (WGS) entry which is preliminary data.</text>
</comment>
<proteinExistence type="inferred from homology"/>
<dbReference type="PANTHER" id="PTHR11802">
    <property type="entry name" value="SERINE PROTEASE FAMILY S10 SERINE CARBOXYPEPTIDASE"/>
    <property type="match status" value="1"/>
</dbReference>
<comment type="similarity">
    <text evidence="1">Belongs to the peptidase S10 family.</text>
</comment>
<dbReference type="GO" id="GO:0004185">
    <property type="term" value="F:serine-type carboxypeptidase activity"/>
    <property type="evidence" value="ECO:0007669"/>
    <property type="project" value="InterPro"/>
</dbReference>
<dbReference type="Gene3D" id="3.40.50.1820">
    <property type="entry name" value="alpha/beta hydrolase"/>
    <property type="match status" value="1"/>
</dbReference>
<dbReference type="InterPro" id="IPR001563">
    <property type="entry name" value="Peptidase_S10"/>
</dbReference>
<keyword evidence="5" id="KW-0378">Hydrolase</keyword>
<evidence type="ECO:0000256" key="2">
    <source>
        <dbReference type="ARBA" id="ARBA00022645"/>
    </source>
</evidence>
<dbReference type="GO" id="GO:0006508">
    <property type="term" value="P:proteolysis"/>
    <property type="evidence" value="ECO:0007669"/>
    <property type="project" value="UniProtKB-KW"/>
</dbReference>
<evidence type="ECO:0000256" key="4">
    <source>
        <dbReference type="ARBA" id="ARBA00022729"/>
    </source>
</evidence>
<dbReference type="PRINTS" id="PR00724">
    <property type="entry name" value="CRBOXYPTASEC"/>
</dbReference>
<dbReference type="VEuPathDB" id="VectorBase:LDEU013350"/>
<protein>
    <submittedName>
        <fullName evidence="7">Putative serine carboxypeptidase CPVL-like protein</fullName>
    </submittedName>
</protein>
<dbReference type="OrthoDB" id="6428481at2759"/>
<evidence type="ECO:0000256" key="1">
    <source>
        <dbReference type="ARBA" id="ARBA00009431"/>
    </source>
</evidence>
<dbReference type="STRING" id="299467.A0A443RTV2"/>
<dbReference type="InterPro" id="IPR029058">
    <property type="entry name" value="AB_hydrolase_fold"/>
</dbReference>
<keyword evidence="2 7" id="KW-0121">Carboxypeptidase</keyword>
<keyword evidence="4" id="KW-0732">Signal</keyword>
<dbReference type="PANTHER" id="PTHR11802:SF472">
    <property type="entry name" value="SERINE CARBOXYPEPTIDASE CPVL-RELATED"/>
    <property type="match status" value="1"/>
</dbReference>
<dbReference type="EMBL" id="NCKV01035799">
    <property type="protein sequence ID" value="RWS18690.1"/>
    <property type="molecule type" value="Genomic_DNA"/>
</dbReference>
<keyword evidence="3" id="KW-0645">Protease</keyword>
<evidence type="ECO:0000313" key="7">
    <source>
        <dbReference type="EMBL" id="RWS18690.1"/>
    </source>
</evidence>
<evidence type="ECO:0000256" key="6">
    <source>
        <dbReference type="ARBA" id="ARBA00023180"/>
    </source>
</evidence>
<organism evidence="7 8">
    <name type="scientific">Leptotrombidium deliense</name>
    <dbReference type="NCBI Taxonomy" id="299467"/>
    <lineage>
        <taxon>Eukaryota</taxon>
        <taxon>Metazoa</taxon>
        <taxon>Ecdysozoa</taxon>
        <taxon>Arthropoda</taxon>
        <taxon>Chelicerata</taxon>
        <taxon>Arachnida</taxon>
        <taxon>Acari</taxon>
        <taxon>Acariformes</taxon>
        <taxon>Trombidiformes</taxon>
        <taxon>Prostigmata</taxon>
        <taxon>Anystina</taxon>
        <taxon>Parasitengona</taxon>
        <taxon>Trombiculoidea</taxon>
        <taxon>Trombiculidae</taxon>
        <taxon>Leptotrombidium</taxon>
    </lineage>
</organism>
<sequence length="216" mass="24629">VFYLSSCVDREHSLYGALGSAITKAKNKSAPLLIWLQGGPGYSSLFGLFVENGPFHVTKGFKLKKRKYSWTKEYSMIYFDFPIGVGFSFTEHEDGYCKHNEQCIDDLYNALQQFYKLFPEMKSNDLYITGQSYGCKFITGLAHKIHNEKNAGIKLKGLAIGGAFCDPPTHVDHGENLYQFSLIDEKQKQYFDKQRDEIRKLMNAKIIIMLIGNGIH</sequence>
<keyword evidence="6" id="KW-0325">Glycoprotein</keyword>
<feature type="non-terminal residue" evidence="7">
    <location>
        <position position="216"/>
    </location>
</feature>
<evidence type="ECO:0000256" key="5">
    <source>
        <dbReference type="ARBA" id="ARBA00022801"/>
    </source>
</evidence>
<dbReference type="SUPFAM" id="SSF53474">
    <property type="entry name" value="alpha/beta-Hydrolases"/>
    <property type="match status" value="1"/>
</dbReference>
<gene>
    <name evidence="7" type="ORF">B4U80_00882</name>
</gene>
<reference evidence="7 8" key="1">
    <citation type="journal article" date="2018" name="Gigascience">
        <title>Genomes of trombidid mites reveal novel predicted allergens and laterally-transferred genes associated with secondary metabolism.</title>
        <authorList>
            <person name="Dong X."/>
            <person name="Chaisiri K."/>
            <person name="Xia D."/>
            <person name="Armstrong S.D."/>
            <person name="Fang Y."/>
            <person name="Donnelly M.J."/>
            <person name="Kadowaki T."/>
            <person name="McGarry J.W."/>
            <person name="Darby A.C."/>
            <person name="Makepeace B.L."/>
        </authorList>
    </citation>
    <scope>NUCLEOTIDE SEQUENCE [LARGE SCALE GENOMIC DNA]</scope>
    <source>
        <strain evidence="7">UoL-UT</strain>
    </source>
</reference>
<name>A0A443RTV2_9ACAR</name>